<keyword evidence="1" id="KW-1133">Transmembrane helix</keyword>
<keyword evidence="1" id="KW-0472">Membrane</keyword>
<reference evidence="2" key="2">
    <citation type="submission" date="2021-04" db="EMBL/GenBank/DDBJ databases">
        <authorList>
            <person name="Gilroy R."/>
        </authorList>
    </citation>
    <scope>NUCLEOTIDE SEQUENCE</scope>
    <source>
        <strain evidence="2">CHK199-9574</strain>
    </source>
</reference>
<evidence type="ECO:0000256" key="1">
    <source>
        <dbReference type="SAM" id="Phobius"/>
    </source>
</evidence>
<keyword evidence="1" id="KW-0812">Transmembrane</keyword>
<evidence type="ECO:0000313" key="3">
    <source>
        <dbReference type="Proteomes" id="UP000824135"/>
    </source>
</evidence>
<evidence type="ECO:0000313" key="2">
    <source>
        <dbReference type="EMBL" id="HIY77522.1"/>
    </source>
</evidence>
<dbReference type="EMBL" id="DXCO01000005">
    <property type="protein sequence ID" value="HIY77522.1"/>
    <property type="molecule type" value="Genomic_DNA"/>
</dbReference>
<dbReference type="AlphaFoldDB" id="A0A9D2CFX4"/>
<reference evidence="2" key="1">
    <citation type="journal article" date="2021" name="PeerJ">
        <title>Extensive microbial diversity within the chicken gut microbiome revealed by metagenomics and culture.</title>
        <authorList>
            <person name="Gilroy R."/>
            <person name="Ravi A."/>
            <person name="Getino M."/>
            <person name="Pursley I."/>
            <person name="Horton D.L."/>
            <person name="Alikhan N.F."/>
            <person name="Baker D."/>
            <person name="Gharbi K."/>
            <person name="Hall N."/>
            <person name="Watson M."/>
            <person name="Adriaenssens E.M."/>
            <person name="Foster-Nyarko E."/>
            <person name="Jarju S."/>
            <person name="Secka A."/>
            <person name="Antonio M."/>
            <person name="Oren A."/>
            <person name="Chaudhuri R.R."/>
            <person name="La Ragione R."/>
            <person name="Hildebrand F."/>
            <person name="Pallen M.J."/>
        </authorList>
    </citation>
    <scope>NUCLEOTIDE SEQUENCE</scope>
    <source>
        <strain evidence="2">CHK199-9574</strain>
    </source>
</reference>
<gene>
    <name evidence="2" type="ORF">H9728_00605</name>
</gene>
<organism evidence="2 3">
    <name type="scientific">Candidatus Borkfalkia excrementavium</name>
    <dbReference type="NCBI Taxonomy" id="2838505"/>
    <lineage>
        <taxon>Bacteria</taxon>
        <taxon>Bacillati</taxon>
        <taxon>Bacillota</taxon>
        <taxon>Clostridia</taxon>
        <taxon>Christensenellales</taxon>
        <taxon>Christensenellaceae</taxon>
        <taxon>Candidatus Borkfalkia</taxon>
    </lineage>
</organism>
<feature type="transmembrane region" description="Helical" evidence="1">
    <location>
        <begin position="56"/>
        <end position="76"/>
    </location>
</feature>
<accession>A0A9D2CFX4</accession>
<name>A0A9D2CFX4_9FIRM</name>
<sequence>MFSDFMRTASDAAKELGEGAEIAALCLFAAPALWFVLSFLVALFRRRAACPARNSFYLASDIFLIAFCAFGILWQGEDLEGVLSVCAFMLAGKAVCLALGCLYVPLSREKKQKKCRRAERAKKYLEEAAEENDFSRSGKPKKVCCFAEETSEPPAPSFLAERAVPPPAPNDVRLDYVFSVAERLRSLPLGAGDRLEAEKMNELLSVYKNKGDLSPKESETLNDILASLLKMMAKYDI</sequence>
<comment type="caution">
    <text evidence="2">The sequence shown here is derived from an EMBL/GenBank/DDBJ whole genome shotgun (WGS) entry which is preliminary data.</text>
</comment>
<feature type="transmembrane region" description="Helical" evidence="1">
    <location>
        <begin position="82"/>
        <end position="106"/>
    </location>
</feature>
<feature type="transmembrane region" description="Helical" evidence="1">
    <location>
        <begin position="22"/>
        <end position="44"/>
    </location>
</feature>
<protein>
    <submittedName>
        <fullName evidence="2">Uncharacterized protein</fullName>
    </submittedName>
</protein>
<proteinExistence type="predicted"/>
<dbReference type="Proteomes" id="UP000824135">
    <property type="component" value="Unassembled WGS sequence"/>
</dbReference>